<dbReference type="UniPathway" id="UPA00916">
    <property type="reaction ID" value="UER00889"/>
</dbReference>
<sequence>MENIHPEIVVIGSCMIDLMCYTPHLPKVGETLHGYKFKKDCGGKGANQCVAAARLGASTALIAKLGDDTFGKEYKKHLIANHINADYVKLIPGVSCGIAQISVADNGDNTIVIVAGANNLLNTKDIQDGTQLLSKAAVAVFQFETPIETTIDALLLIKKINNKCVTIVNAAPAASNIDKRLYSLSDIFCVNESEAELMSGLPTSTVDQCKGALQWFLNVGCNIIIITLGKNGVVFASKDSKTPSHEPAEFVQNPVDTTGAGDVFIGALSFCLARYKDWSLNRKIRVSCSVAAASIMKAGTQSSFPSITELNSNLFTG</sequence>
<feature type="binding site" evidence="13">
    <location>
        <begin position="15"/>
        <end position="17"/>
    </location>
    <ligand>
        <name>substrate</name>
    </ligand>
</feature>
<feature type="domain" description="Carbohydrate kinase PfkB" evidence="14">
    <location>
        <begin position="7"/>
        <end position="305"/>
    </location>
</feature>
<protein>
    <recommendedName>
        <fullName evidence="3 13">Ribokinase</fullName>
        <shortName evidence="13">RK</shortName>
        <ecNumber evidence="2 13">2.7.1.15</ecNumber>
    </recommendedName>
</protein>
<dbReference type="EC" id="2.7.1.15" evidence="2 13"/>
<accession>A0A1B6BYR2</accession>
<dbReference type="PROSITE" id="PS00584">
    <property type="entry name" value="PFKB_KINASES_2"/>
    <property type="match status" value="1"/>
</dbReference>
<comment type="pathway">
    <text evidence="13">Carbohydrate metabolism; D-ribose degradation; D-ribose 5-phosphate from beta-D-ribopyranose: step 2/2.</text>
</comment>
<comment type="catalytic activity">
    <reaction evidence="13">
        <text>D-ribose + ATP = D-ribose 5-phosphate + ADP + H(+)</text>
        <dbReference type="Rhea" id="RHEA:13697"/>
        <dbReference type="ChEBI" id="CHEBI:15378"/>
        <dbReference type="ChEBI" id="CHEBI:30616"/>
        <dbReference type="ChEBI" id="CHEBI:47013"/>
        <dbReference type="ChEBI" id="CHEBI:78346"/>
        <dbReference type="ChEBI" id="CHEBI:456216"/>
        <dbReference type="EC" id="2.7.1.15"/>
    </reaction>
</comment>
<evidence type="ECO:0000256" key="4">
    <source>
        <dbReference type="ARBA" id="ARBA00022490"/>
    </source>
</evidence>
<dbReference type="InterPro" id="IPR002139">
    <property type="entry name" value="Ribo/fructo_kinase"/>
</dbReference>
<dbReference type="SUPFAM" id="SSF53613">
    <property type="entry name" value="Ribokinase-like"/>
    <property type="match status" value="1"/>
</dbReference>
<feature type="binding site" evidence="13">
    <location>
        <position position="262"/>
    </location>
    <ligand>
        <name>substrate</name>
    </ligand>
</feature>
<keyword evidence="4 13" id="KW-0963">Cytoplasm</keyword>
<keyword evidence="6 13" id="KW-0479">Metal-binding</keyword>
<evidence type="ECO:0000313" key="15">
    <source>
        <dbReference type="EMBL" id="JAS06412.1"/>
    </source>
</evidence>
<feature type="binding site" evidence="13">
    <location>
        <position position="303"/>
    </location>
    <ligand>
        <name>K(+)</name>
        <dbReference type="ChEBI" id="CHEBI:29103"/>
    </ligand>
</feature>
<feature type="binding site" evidence="13">
    <location>
        <position position="256"/>
    </location>
    <ligand>
        <name>K(+)</name>
        <dbReference type="ChEBI" id="CHEBI:29103"/>
    </ligand>
</feature>
<keyword evidence="10 13" id="KW-0460">Magnesium</keyword>
<evidence type="ECO:0000256" key="6">
    <source>
        <dbReference type="ARBA" id="ARBA00022723"/>
    </source>
</evidence>
<dbReference type="GO" id="GO:0005829">
    <property type="term" value="C:cytosol"/>
    <property type="evidence" value="ECO:0007669"/>
    <property type="project" value="TreeGrafter"/>
</dbReference>
<evidence type="ECO:0000256" key="8">
    <source>
        <dbReference type="ARBA" id="ARBA00022777"/>
    </source>
</evidence>
<feature type="binding site" evidence="13">
    <location>
        <begin position="227"/>
        <end position="232"/>
    </location>
    <ligand>
        <name>ATP</name>
        <dbReference type="ChEBI" id="CHEBI:30616"/>
    </ligand>
</feature>
<dbReference type="Gene3D" id="3.40.1190.20">
    <property type="match status" value="1"/>
</dbReference>
<evidence type="ECO:0000313" key="16">
    <source>
        <dbReference type="EMBL" id="JAS18732.1"/>
    </source>
</evidence>
<dbReference type="CDD" id="cd01174">
    <property type="entry name" value="ribokinase"/>
    <property type="match status" value="1"/>
</dbReference>
<dbReference type="InterPro" id="IPR002173">
    <property type="entry name" value="Carboh/pur_kinase_PfkB_CS"/>
</dbReference>
<name>A0A1B6BYR2_9HEMI</name>
<dbReference type="EMBL" id="GEDC01030886">
    <property type="protein sequence ID" value="JAS06412.1"/>
    <property type="molecule type" value="Transcribed_RNA"/>
</dbReference>
<evidence type="ECO:0000256" key="12">
    <source>
        <dbReference type="ARBA" id="ARBA00023277"/>
    </source>
</evidence>
<keyword evidence="12 13" id="KW-0119">Carbohydrate metabolism</keyword>
<evidence type="ECO:0000256" key="10">
    <source>
        <dbReference type="ARBA" id="ARBA00022842"/>
    </source>
</evidence>
<evidence type="ECO:0000256" key="7">
    <source>
        <dbReference type="ARBA" id="ARBA00022741"/>
    </source>
</evidence>
<evidence type="ECO:0000256" key="2">
    <source>
        <dbReference type="ARBA" id="ARBA00012035"/>
    </source>
</evidence>
<feature type="binding site" evidence="13">
    <location>
        <position position="191"/>
    </location>
    <ligand>
        <name>ATP</name>
        <dbReference type="ChEBI" id="CHEBI:30616"/>
    </ligand>
</feature>
<dbReference type="GO" id="GO:0046872">
    <property type="term" value="F:metal ion binding"/>
    <property type="evidence" value="ECO:0007669"/>
    <property type="project" value="UniProtKB-KW"/>
</dbReference>
<feature type="binding site" evidence="13">
    <location>
        <begin position="43"/>
        <end position="47"/>
    </location>
    <ligand>
        <name>substrate</name>
    </ligand>
</feature>
<comment type="function">
    <text evidence="13">Catalyzes the phosphorylation of ribose at O-5 in a reaction requiring ATP and magnesium. The resulting D-ribose-5-phosphate can then be used either for sythesis of nucleotides, histidine, and tryptophan, or as a component of the pentose phosphate pathway.</text>
</comment>
<dbReference type="GO" id="GO:0019303">
    <property type="term" value="P:D-ribose catabolic process"/>
    <property type="evidence" value="ECO:0007669"/>
    <property type="project" value="UniProtKB-UniRule"/>
</dbReference>
<dbReference type="PANTHER" id="PTHR10584">
    <property type="entry name" value="SUGAR KINASE"/>
    <property type="match status" value="1"/>
</dbReference>
<keyword evidence="7 13" id="KW-0547">Nucleotide-binding</keyword>
<dbReference type="NCBIfam" id="TIGR02152">
    <property type="entry name" value="D_ribokin_bact"/>
    <property type="match status" value="1"/>
</dbReference>
<evidence type="ECO:0000256" key="11">
    <source>
        <dbReference type="ARBA" id="ARBA00022958"/>
    </source>
</evidence>
<feature type="active site" description="Proton acceptor" evidence="13">
    <location>
        <position position="262"/>
    </location>
</feature>
<dbReference type="PANTHER" id="PTHR10584:SF166">
    <property type="entry name" value="RIBOKINASE"/>
    <property type="match status" value="1"/>
</dbReference>
<dbReference type="GO" id="GO:0005524">
    <property type="term" value="F:ATP binding"/>
    <property type="evidence" value="ECO:0007669"/>
    <property type="project" value="UniProtKB-UniRule"/>
</dbReference>
<evidence type="ECO:0000256" key="9">
    <source>
        <dbReference type="ARBA" id="ARBA00022840"/>
    </source>
</evidence>
<keyword evidence="5 13" id="KW-0808">Transferase</keyword>
<dbReference type="HAMAP" id="MF_01987">
    <property type="entry name" value="Ribokinase"/>
    <property type="match status" value="1"/>
</dbReference>
<dbReference type="InterPro" id="IPR011877">
    <property type="entry name" value="Ribokinase"/>
</dbReference>
<reference evidence="15" key="1">
    <citation type="submission" date="2015-12" db="EMBL/GenBank/DDBJ databases">
        <title>De novo transcriptome assembly of four potential Pierce s Disease insect vectors from Arizona vineyards.</title>
        <authorList>
            <person name="Tassone E.E."/>
        </authorList>
    </citation>
    <scope>NUCLEOTIDE SEQUENCE</scope>
</reference>
<dbReference type="PRINTS" id="PR00990">
    <property type="entry name" value="RIBOKINASE"/>
</dbReference>
<feature type="binding site" evidence="13">
    <location>
        <position position="144"/>
    </location>
    <ligand>
        <name>substrate</name>
    </ligand>
</feature>
<organism evidence="15">
    <name type="scientific">Clastoptera arizonana</name>
    <name type="common">Arizona spittle bug</name>
    <dbReference type="NCBI Taxonomy" id="38151"/>
    <lineage>
        <taxon>Eukaryota</taxon>
        <taxon>Metazoa</taxon>
        <taxon>Ecdysozoa</taxon>
        <taxon>Arthropoda</taxon>
        <taxon>Hexapoda</taxon>
        <taxon>Insecta</taxon>
        <taxon>Pterygota</taxon>
        <taxon>Neoptera</taxon>
        <taxon>Paraneoptera</taxon>
        <taxon>Hemiptera</taxon>
        <taxon>Auchenorrhyncha</taxon>
        <taxon>Cercopoidea</taxon>
        <taxon>Clastopteridae</taxon>
        <taxon>Clastoptera</taxon>
    </lineage>
</organism>
<comment type="similarity">
    <text evidence="13">Belongs to the carbohydrate kinase PfkB family. Ribokinase subfamily.</text>
</comment>
<dbReference type="InterPro" id="IPR029056">
    <property type="entry name" value="Ribokinase-like"/>
</dbReference>
<evidence type="ECO:0000259" key="14">
    <source>
        <dbReference type="Pfam" id="PF00294"/>
    </source>
</evidence>
<evidence type="ECO:0000256" key="5">
    <source>
        <dbReference type="ARBA" id="ARBA00022679"/>
    </source>
</evidence>
<dbReference type="AlphaFoldDB" id="A0A1B6BYR2"/>
<keyword evidence="13" id="KW-0539">Nucleus</keyword>
<feature type="binding site" evidence="13">
    <location>
        <begin position="261"/>
        <end position="262"/>
    </location>
    <ligand>
        <name>ATP</name>
        <dbReference type="ChEBI" id="CHEBI:30616"/>
    </ligand>
</feature>
<dbReference type="EMBL" id="GEDC01018566">
    <property type="protein sequence ID" value="JAS18732.1"/>
    <property type="molecule type" value="Transcribed_RNA"/>
</dbReference>
<feature type="binding site" evidence="13">
    <location>
        <position position="258"/>
    </location>
    <ligand>
        <name>K(+)</name>
        <dbReference type="ChEBI" id="CHEBI:29103"/>
    </ligand>
</feature>
<comment type="activity regulation">
    <text evidence="13">Activated by a monovalent cation that binds near, but not in, the active site. The most likely occupant of the site in vivo is potassium. Ion binding induces a conformational change that may alter substrate affinity.</text>
</comment>
<dbReference type="GO" id="GO:0004747">
    <property type="term" value="F:ribokinase activity"/>
    <property type="evidence" value="ECO:0007669"/>
    <property type="project" value="UniProtKB-UniRule"/>
</dbReference>
<proteinExistence type="inferred from homology"/>
<dbReference type="InterPro" id="IPR011611">
    <property type="entry name" value="PfkB_dom"/>
</dbReference>
<evidence type="ECO:0000256" key="13">
    <source>
        <dbReference type="HAMAP-Rule" id="MF_03215"/>
    </source>
</evidence>
<feature type="binding site" evidence="13">
    <location>
        <position position="294"/>
    </location>
    <ligand>
        <name>K(+)</name>
        <dbReference type="ChEBI" id="CHEBI:29103"/>
    </ligand>
</feature>
<keyword evidence="11 13" id="KW-0630">Potassium</keyword>
<keyword evidence="8 13" id="KW-0418">Kinase</keyword>
<evidence type="ECO:0000256" key="1">
    <source>
        <dbReference type="ARBA" id="ARBA00005380"/>
    </source>
</evidence>
<comment type="subcellular location">
    <subcellularLocation>
        <location evidence="13">Cytoplasm</location>
    </subcellularLocation>
    <subcellularLocation>
        <location evidence="13">Nucleus</location>
    </subcellularLocation>
</comment>
<dbReference type="GO" id="GO:0005634">
    <property type="term" value="C:nucleus"/>
    <property type="evidence" value="ECO:0007669"/>
    <property type="project" value="UniProtKB-SubCell"/>
</dbReference>
<comment type="caution">
    <text evidence="13">Lacks conserved residue(s) required for the propagation of feature annotation.</text>
</comment>
<comment type="subunit">
    <text evidence="13">Homodimer.</text>
</comment>
<dbReference type="FunFam" id="3.40.1190.20:FF:000010">
    <property type="entry name" value="Ribokinase"/>
    <property type="match status" value="1"/>
</dbReference>
<feature type="binding site" evidence="13">
    <location>
        <position position="297"/>
    </location>
    <ligand>
        <name>K(+)</name>
        <dbReference type="ChEBI" id="CHEBI:29103"/>
    </ligand>
</feature>
<feature type="binding site" evidence="13">
    <location>
        <position position="299"/>
    </location>
    <ligand>
        <name>K(+)</name>
        <dbReference type="ChEBI" id="CHEBI:29103"/>
    </ligand>
</feature>
<gene>
    <name evidence="16" type="ORF">g.12080</name>
    <name evidence="15" type="ORF">g.12082</name>
</gene>
<comment type="cofactor">
    <cofactor evidence="13">
        <name>Mg(2+)</name>
        <dbReference type="ChEBI" id="CHEBI:18420"/>
    </cofactor>
    <text evidence="13">Requires a divalent cation, most likely magnesium in vivo, as an electrophilic catalyst to aid phosphoryl group transfer. It is the chelate of the metal and the nucleotide that is the actual substrate.</text>
</comment>
<dbReference type="Pfam" id="PF00294">
    <property type="entry name" value="PfkB"/>
    <property type="match status" value="1"/>
</dbReference>
<evidence type="ECO:0000256" key="3">
    <source>
        <dbReference type="ARBA" id="ARBA00016943"/>
    </source>
</evidence>
<comment type="similarity">
    <text evidence="1">Belongs to the carbohydrate kinase pfkB family.</text>
</comment>
<keyword evidence="9 13" id="KW-0067">ATP-binding</keyword>